<evidence type="ECO:0000259" key="8">
    <source>
        <dbReference type="Pfam" id="PF07715"/>
    </source>
</evidence>
<comment type="subcellular location">
    <subcellularLocation>
        <location evidence="1 7">Cell outer membrane</location>
        <topology evidence="1 7">Multi-pass membrane protein</topology>
    </subcellularLocation>
</comment>
<accession>A0ABY1WH13</accession>
<evidence type="ECO:0000256" key="6">
    <source>
        <dbReference type="ARBA" id="ARBA00023237"/>
    </source>
</evidence>
<dbReference type="InterPro" id="IPR037066">
    <property type="entry name" value="Plug_dom_sf"/>
</dbReference>
<dbReference type="InterPro" id="IPR036942">
    <property type="entry name" value="Beta-barrel_TonB_sf"/>
</dbReference>
<keyword evidence="11" id="KW-1185">Reference proteome</keyword>
<feature type="domain" description="TonB-dependent receptor plug" evidence="8">
    <location>
        <begin position="104"/>
        <end position="205"/>
    </location>
</feature>
<dbReference type="Proteomes" id="UP000293089">
    <property type="component" value="Unassembled WGS sequence"/>
</dbReference>
<evidence type="ECO:0000256" key="4">
    <source>
        <dbReference type="ARBA" id="ARBA00022692"/>
    </source>
</evidence>
<evidence type="ECO:0000313" key="11">
    <source>
        <dbReference type="Proteomes" id="UP000293089"/>
    </source>
</evidence>
<protein>
    <submittedName>
        <fullName evidence="10">TonB-dependent receptor</fullName>
    </submittedName>
</protein>
<evidence type="ECO:0000259" key="9">
    <source>
        <dbReference type="Pfam" id="PF25183"/>
    </source>
</evidence>
<evidence type="ECO:0000256" key="5">
    <source>
        <dbReference type="ARBA" id="ARBA00023136"/>
    </source>
</evidence>
<keyword evidence="4 7" id="KW-0812">Transmembrane</keyword>
<comment type="similarity">
    <text evidence="7">Belongs to the TonB-dependent receptor family.</text>
</comment>
<evidence type="ECO:0000313" key="10">
    <source>
        <dbReference type="EMBL" id="TAA21226.1"/>
    </source>
</evidence>
<feature type="domain" description="TonB-dependent transporter Oar-like beta-barrel" evidence="9">
    <location>
        <begin position="339"/>
        <end position="593"/>
    </location>
</feature>
<dbReference type="Pfam" id="PF07715">
    <property type="entry name" value="Plug"/>
    <property type="match status" value="1"/>
</dbReference>
<reference evidence="10 11" key="1">
    <citation type="submission" date="2019-02" db="EMBL/GenBank/DDBJ databases">
        <title>WGS of Pseudoxanthomonas species novum from clinical isolates.</title>
        <authorList>
            <person name="Bernier A.-M."/>
            <person name="Bernard K."/>
            <person name="Vachon A."/>
        </authorList>
    </citation>
    <scope>NUCLEOTIDE SEQUENCE [LARGE SCALE GENOMIC DNA]</scope>
    <source>
        <strain evidence="11">NML 170316</strain>
    </source>
</reference>
<dbReference type="InterPro" id="IPR057601">
    <property type="entry name" value="Oar-like_b-barrel"/>
</dbReference>
<dbReference type="EMBL" id="SHME01000002">
    <property type="protein sequence ID" value="TAA21226.1"/>
    <property type="molecule type" value="Genomic_DNA"/>
</dbReference>
<dbReference type="SUPFAM" id="SSF56935">
    <property type="entry name" value="Porins"/>
    <property type="match status" value="1"/>
</dbReference>
<dbReference type="InterPro" id="IPR039426">
    <property type="entry name" value="TonB-dep_rcpt-like"/>
</dbReference>
<organism evidence="10 11">
    <name type="scientific">Pseudoxanthomonas winnipegensis</name>
    <dbReference type="NCBI Taxonomy" id="2480810"/>
    <lineage>
        <taxon>Bacteria</taxon>
        <taxon>Pseudomonadati</taxon>
        <taxon>Pseudomonadota</taxon>
        <taxon>Gammaproteobacteria</taxon>
        <taxon>Lysobacterales</taxon>
        <taxon>Lysobacteraceae</taxon>
        <taxon>Pseudoxanthomonas</taxon>
    </lineage>
</organism>
<dbReference type="PANTHER" id="PTHR30069">
    <property type="entry name" value="TONB-DEPENDENT OUTER MEMBRANE RECEPTOR"/>
    <property type="match status" value="1"/>
</dbReference>
<dbReference type="Gene3D" id="2.40.170.20">
    <property type="entry name" value="TonB-dependent receptor, beta-barrel domain"/>
    <property type="match status" value="1"/>
</dbReference>
<proteinExistence type="inferred from homology"/>
<evidence type="ECO:0000256" key="1">
    <source>
        <dbReference type="ARBA" id="ARBA00004571"/>
    </source>
</evidence>
<keyword evidence="6 7" id="KW-0998">Cell outer membrane</keyword>
<evidence type="ECO:0000256" key="2">
    <source>
        <dbReference type="ARBA" id="ARBA00022448"/>
    </source>
</evidence>
<keyword evidence="10" id="KW-0675">Receptor</keyword>
<keyword evidence="3 7" id="KW-1134">Transmembrane beta strand</keyword>
<evidence type="ECO:0000256" key="7">
    <source>
        <dbReference type="PROSITE-ProRule" id="PRU01360"/>
    </source>
</evidence>
<dbReference type="Gene3D" id="2.170.130.10">
    <property type="entry name" value="TonB-dependent receptor, plug domain"/>
    <property type="match status" value="1"/>
</dbReference>
<name>A0ABY1WH13_9GAMM</name>
<dbReference type="PROSITE" id="PS52016">
    <property type="entry name" value="TONB_DEPENDENT_REC_3"/>
    <property type="match status" value="1"/>
</dbReference>
<evidence type="ECO:0000256" key="3">
    <source>
        <dbReference type="ARBA" id="ARBA00022452"/>
    </source>
</evidence>
<gene>
    <name evidence="10" type="ORF">EA658_09035</name>
</gene>
<sequence>MCVAGGVQAQSTSGSIYGKADSGQTITIVSDTGLTRTVTAEANGSFSIASLPAGAYKVTSGGQTRDVLVKVNSGAQVDFTAAQNLDKVTVVGRAPINEIDVSQTDTRTVFTAQELQRISVGRDINSVALLAPGVINSTSYNSTSSNVGSFGGSAASENAYYINGFPVTNPLTAIGSTTLPFDAIAQQQVLTGGYGAEYGRSTGGVISIVTKRGTNEWHGGVYTIYTPQSLRAKAKDIYYPDTGYWSAENHYPTYNTTPQNWTDGKLYKLNSKNTSNNFTYGIWAGGPLIKDRLFIYADAERTEIDSASSRITGNLQGKTASGASAISASNRAQGWGEYEYTYPRWVTKIDWNITDNHILELTGVQDNSKTDASYYGYDYDKLQHDDVLYATNKTETKTRLYVGKYTGYLTDALSVSAMYGEQHIDIYPNPMAGYDPSVIYTDISSSVVPAQYASISNPQKYGPTYNYVGADDTKAYRFDLNYTLGDHELRAGYDYFEAVSFRGDNVVGPTGYYWTYSRSNNPTAAIDASHYVGSPASGGGLGTGGYYVAKSYSGHGGDTTVKQKAYYLEDRWHVTENLLLSLGLRNDGFTNYNGDGEEYLKQENNWAPRIGFSWDVNGDSTFKIYGNAGRYHLAVPNNVSVRGSNPSLSTTQYYTYTGIAADGTPIGLNPVPYTRANSPYNCPDGSWSSNVECGQKKDPRTIAAVGLKAHYQDEYILGFDRQEDETFSWGLKGTYRELKSAIDDICPDECYIFNAGDNSATFYVDDGTGNLVKQKTDFVEVFGTPFPKLKRKYGALDSYVQWQGDNYFARLTYTLSHNWGNAEGQLNSSTDTGNGGQADVSVTQDWDLPELMVGKNGSLPNNRTHQLKVIGSYSFNDEWSAGGSIVIQSGRPKSCTSYWPYAKTGLYNNAYYAYCGVPGATSASNNPANAAPMSDSYYFSPRGAAGETPWTSSFNVNVAYTPRWLEGLTLQADVLNLFNTQDASAYYERSASTRTTVNPQYGRVLYYTTPRAVRFTARYDF</sequence>
<dbReference type="PANTHER" id="PTHR30069:SF46">
    <property type="entry name" value="OAR PROTEIN"/>
    <property type="match status" value="1"/>
</dbReference>
<keyword evidence="2 7" id="KW-0813">Transport</keyword>
<dbReference type="InterPro" id="IPR013784">
    <property type="entry name" value="Carb-bd-like_fold"/>
</dbReference>
<dbReference type="SUPFAM" id="SSF49452">
    <property type="entry name" value="Starch-binding domain-like"/>
    <property type="match status" value="1"/>
</dbReference>
<dbReference type="InterPro" id="IPR012910">
    <property type="entry name" value="Plug_dom"/>
</dbReference>
<comment type="caution">
    <text evidence="10">The sequence shown here is derived from an EMBL/GenBank/DDBJ whole genome shotgun (WGS) entry which is preliminary data.</text>
</comment>
<dbReference type="Pfam" id="PF25183">
    <property type="entry name" value="OMP_b-brl_4"/>
    <property type="match status" value="1"/>
</dbReference>
<keyword evidence="5 7" id="KW-0472">Membrane</keyword>